<accession>R6IJL0</accession>
<evidence type="ECO:0008006" key="2">
    <source>
        <dbReference type="Google" id="ProtNLM"/>
    </source>
</evidence>
<dbReference type="Pfam" id="PF05488">
    <property type="entry name" value="PAAR_motif"/>
    <property type="match status" value="1"/>
</dbReference>
<dbReference type="HOGENOM" id="CLU_148568_0_1_9"/>
<dbReference type="RefSeq" id="WP_021718615.1">
    <property type="nucleotide sequence ID" value="NZ_FR885238.1"/>
</dbReference>
<dbReference type="CDD" id="cd14737">
    <property type="entry name" value="PAAR_1"/>
    <property type="match status" value="1"/>
</dbReference>
<sequence length="98" mass="9625">MDMLYATRLGDTDTGHDACPGTVLVSASTNVIINGKGAGRVGDSYAPHGCIVHPAHTAHIASGSSTVLINGLQAARVGDPIDCGGSVASGSPDVIIGG</sequence>
<protein>
    <recommendedName>
        <fullName evidence="2">PAAR repeat-containing protein</fullName>
    </recommendedName>
</protein>
<gene>
    <name evidence="1" type="ORF">BN533_01715</name>
</gene>
<name>R6IJL0_9FIRM</name>
<comment type="caution">
    <text evidence="1">The sequence shown here is derived from an EMBL/GenBank/DDBJ whole genome shotgun (WGS) entry which is preliminary data.</text>
</comment>
<evidence type="ECO:0000313" key="1">
    <source>
        <dbReference type="EMBL" id="CDB46659.1"/>
    </source>
</evidence>
<organism evidence="1">
    <name type="scientific">Phascolarctobacterium faecium</name>
    <dbReference type="NCBI Taxonomy" id="33025"/>
    <lineage>
        <taxon>Bacteria</taxon>
        <taxon>Bacillati</taxon>
        <taxon>Bacillota</taxon>
        <taxon>Negativicutes</taxon>
        <taxon>Acidaminococcales</taxon>
        <taxon>Acidaminococcaceae</taxon>
        <taxon>Phascolarctobacterium</taxon>
    </lineage>
</organism>
<dbReference type="eggNOG" id="COG4104">
    <property type="taxonomic scope" value="Bacteria"/>
</dbReference>
<dbReference type="STRING" id="1262914.BN533_01715"/>
<dbReference type="EMBL" id="CBDS010000088">
    <property type="protein sequence ID" value="CDB46659.1"/>
    <property type="molecule type" value="Genomic_DNA"/>
</dbReference>
<proteinExistence type="predicted"/>
<reference evidence="1" key="1">
    <citation type="submission" date="2012-11" db="EMBL/GenBank/DDBJ databases">
        <title>Dependencies among metagenomic species, viruses, plasmids and units of genetic variation.</title>
        <authorList>
            <person name="Nielsen H.B."/>
            <person name="Almeida M."/>
            <person name="Juncker A.S."/>
            <person name="Rasmussen S."/>
            <person name="Li J."/>
            <person name="Sunagawa S."/>
            <person name="Plichta D."/>
            <person name="Gautier L."/>
            <person name="Le Chatelier E."/>
            <person name="Peletier E."/>
            <person name="Bonde I."/>
            <person name="Nielsen T."/>
            <person name="Manichanh C."/>
            <person name="Arumugam M."/>
            <person name="Batto J."/>
            <person name="Santos M.B.Q.D."/>
            <person name="Blom N."/>
            <person name="Borruel N."/>
            <person name="Burgdorf K.S."/>
            <person name="Boumezbeur F."/>
            <person name="Casellas F."/>
            <person name="Dore J."/>
            <person name="Guarner F."/>
            <person name="Hansen T."/>
            <person name="Hildebrand F."/>
            <person name="Kaas R.S."/>
            <person name="Kennedy S."/>
            <person name="Kristiansen K."/>
            <person name="Kultima J.R."/>
            <person name="Leonard P."/>
            <person name="Levenez F."/>
            <person name="Lund O."/>
            <person name="Moumen B."/>
            <person name="Le Paslier D."/>
            <person name="Pons N."/>
            <person name="Pedersen O."/>
            <person name="Prifti E."/>
            <person name="Qin J."/>
            <person name="Raes J."/>
            <person name="Tap J."/>
            <person name="Tims S."/>
            <person name="Ussery D.W."/>
            <person name="Yamada T."/>
            <person name="MetaHit consortium"/>
            <person name="Renault P."/>
            <person name="Sicheritz-Ponten T."/>
            <person name="Bork P."/>
            <person name="Wang J."/>
            <person name="Brunak S."/>
            <person name="Ehrlich S.D."/>
        </authorList>
    </citation>
    <scope>NUCLEOTIDE SEQUENCE [LARGE SCALE GENOMIC DNA]</scope>
</reference>
<dbReference type="InterPro" id="IPR008727">
    <property type="entry name" value="PAAR_motif"/>
</dbReference>
<dbReference type="Gene3D" id="2.60.200.60">
    <property type="match status" value="1"/>
</dbReference>
<dbReference type="AlphaFoldDB" id="R6IJL0"/>